<reference evidence="4" key="2">
    <citation type="submission" date="2021-02" db="EMBL/GenBank/DDBJ databases">
        <authorList>
            <person name="Kimball J.A."/>
            <person name="Haas M.W."/>
            <person name="Macchietto M."/>
            <person name="Kono T."/>
            <person name="Duquette J."/>
            <person name="Shao M."/>
        </authorList>
    </citation>
    <scope>NUCLEOTIDE SEQUENCE</scope>
    <source>
        <tissue evidence="4">Fresh leaf tissue</tissue>
    </source>
</reference>
<feature type="compositionally biased region" description="Polar residues" evidence="2">
    <location>
        <begin position="882"/>
        <end position="898"/>
    </location>
</feature>
<feature type="compositionally biased region" description="Basic and acidic residues" evidence="2">
    <location>
        <begin position="504"/>
        <end position="517"/>
    </location>
</feature>
<dbReference type="Proteomes" id="UP000729402">
    <property type="component" value="Unassembled WGS sequence"/>
</dbReference>
<feature type="transmembrane region" description="Helical" evidence="3">
    <location>
        <begin position="1047"/>
        <end position="1070"/>
    </location>
</feature>
<evidence type="ECO:0000313" key="4">
    <source>
        <dbReference type="EMBL" id="KAG8078083.1"/>
    </source>
</evidence>
<feature type="region of interest" description="Disordered" evidence="2">
    <location>
        <begin position="879"/>
        <end position="898"/>
    </location>
</feature>
<protein>
    <submittedName>
        <fullName evidence="4">Uncharacterized protein</fullName>
    </submittedName>
</protein>
<sequence length="1071" mass="121027">MASAEPSAADSSQEPAPAVAASVGGPNPCCAKLWKKYQKLETSRTALREAVKLLQSENERLMKERSELNKVCKEERLRGDSAEAARETESDARDRLEKEIIELKEHNSALQQSQNVNKNDEPLRISELEEEIIRLKQVLGEERKKSNSEKKNAEEAKIKSLEMQKLLKMETHKSEECKRLSGTERKAANDLRASCEKLRSEANEAREMLAAQVKKTEEANKMAEEEKQKASKEKKRADSEKKLAEKNKNLIEAERKKVMEEKSRADCLFAKLEEQNKFNADLRVSIEAERKNVMNEKNHMNHLSQKLEEERKRSECLQRKFDDLCDTTSFGKHGQQHVDTVKEAANIKLLKEKLKLKKEQLKHVKNVSKLDEAKNALIRRELQCLKHDWMQLLSRFNMLDDHLGADGIEGIHVLTELKRHPEMHNFEQNLLHRNPVAAPYFGLQAGIGPFSSSTPRDYTSYRIPRESCTRPISGTSSELEPPIGSSARTKSKSQHRSSCPTSISDKKFMGSQGKDRPFVSTSTDIRKKQSSMVPELITKDSNGTKKQDNRALPVVPGDSFQLKALKPSQPGVKEIADKMLRVKKRKRTKVSPKSTTDLSSKHNLLHLEMKTHDATSNGISTFNDRRSCVQQGSSIMPVVTEDDLQNHRRKCHIIADKTPLFTVPTKVPSPAAGNAYAASKFASLLSFEEMIRGGCLKLLKLDNDADEKKYTRAMERPISPDLPVVPPANEPIYDKSHHLSGGTLNSLEYERDCPPSGADSMDLEMRPNLLGVEESAIRKEAQNSHKLGPLFNAIDFRDNVKQLCANDKYNSASNYSCNTKLDDASTKRSLSCLLHEDRPQNIVAFPADVAGNTSIPVFSQSSCSSHQNSTFHFQHFSKEASNENGPNQINGLSSDSGQQNTVRKCKAKAVGLTDVNSDSFIGLHRGNKNPPIHFVGIARMEKSDIIRIFRYWETVVAESREISKEASIDSPLFERISTEPLLRLEEKAALIVSLMLWDIHGFTTSDPVVDGNFASDFSLTRNITDRPFLIFPWPFFLLFVQTNEFKFTLLVVFYWEKLMLYCCSCLFLLYH</sequence>
<keyword evidence="3" id="KW-0812">Transmembrane</keyword>
<name>A0A8J5TC95_ZIZPA</name>
<dbReference type="PANTHER" id="PTHR35480:SF1">
    <property type="entry name" value="MATERNAL EFFECT EMBRYO ARREST 22"/>
    <property type="match status" value="1"/>
</dbReference>
<evidence type="ECO:0000256" key="3">
    <source>
        <dbReference type="SAM" id="Phobius"/>
    </source>
</evidence>
<evidence type="ECO:0000313" key="5">
    <source>
        <dbReference type="Proteomes" id="UP000729402"/>
    </source>
</evidence>
<keyword evidence="1" id="KW-0175">Coiled coil</keyword>
<feature type="region of interest" description="Disordered" evidence="2">
    <location>
        <begin position="169"/>
        <end position="191"/>
    </location>
</feature>
<feature type="coiled-coil region" evidence="1">
    <location>
        <begin position="37"/>
        <end position="164"/>
    </location>
</feature>
<dbReference type="OrthoDB" id="1933275at2759"/>
<keyword evidence="5" id="KW-1185">Reference proteome</keyword>
<feature type="region of interest" description="Disordered" evidence="2">
    <location>
        <begin position="1"/>
        <end position="25"/>
    </location>
</feature>
<comment type="caution">
    <text evidence="4">The sequence shown here is derived from an EMBL/GenBank/DDBJ whole genome shotgun (WGS) entry which is preliminary data.</text>
</comment>
<feature type="region of interest" description="Disordered" evidence="2">
    <location>
        <begin position="454"/>
        <end position="531"/>
    </location>
</feature>
<evidence type="ECO:0000256" key="2">
    <source>
        <dbReference type="SAM" id="MobiDB-lite"/>
    </source>
</evidence>
<keyword evidence="3" id="KW-0472">Membrane</keyword>
<organism evidence="4 5">
    <name type="scientific">Zizania palustris</name>
    <name type="common">Northern wild rice</name>
    <dbReference type="NCBI Taxonomy" id="103762"/>
    <lineage>
        <taxon>Eukaryota</taxon>
        <taxon>Viridiplantae</taxon>
        <taxon>Streptophyta</taxon>
        <taxon>Embryophyta</taxon>
        <taxon>Tracheophyta</taxon>
        <taxon>Spermatophyta</taxon>
        <taxon>Magnoliopsida</taxon>
        <taxon>Liliopsida</taxon>
        <taxon>Poales</taxon>
        <taxon>Poaceae</taxon>
        <taxon>BOP clade</taxon>
        <taxon>Oryzoideae</taxon>
        <taxon>Oryzeae</taxon>
        <taxon>Zizaniinae</taxon>
        <taxon>Zizania</taxon>
    </lineage>
</organism>
<proteinExistence type="predicted"/>
<feature type="region of interest" description="Disordered" evidence="2">
    <location>
        <begin position="206"/>
        <end position="243"/>
    </location>
</feature>
<dbReference type="EMBL" id="JAAALK010000282">
    <property type="protein sequence ID" value="KAG8078083.1"/>
    <property type="molecule type" value="Genomic_DNA"/>
</dbReference>
<dbReference type="PANTHER" id="PTHR35480">
    <property type="entry name" value="MATERNAL EFFECT EMBRYO ARREST 22"/>
    <property type="match status" value="1"/>
</dbReference>
<accession>A0A8J5TC95</accession>
<reference evidence="4" key="1">
    <citation type="journal article" date="2021" name="bioRxiv">
        <title>Whole Genome Assembly and Annotation of Northern Wild Rice, Zizania palustris L., Supports a Whole Genome Duplication in the Zizania Genus.</title>
        <authorList>
            <person name="Haas M."/>
            <person name="Kono T."/>
            <person name="Macchietto M."/>
            <person name="Millas R."/>
            <person name="McGilp L."/>
            <person name="Shao M."/>
            <person name="Duquette J."/>
            <person name="Hirsch C.N."/>
            <person name="Kimball J."/>
        </authorList>
    </citation>
    <scope>NUCLEOTIDE SEQUENCE</scope>
    <source>
        <tissue evidence="4">Fresh leaf tissue</tissue>
    </source>
</reference>
<evidence type="ECO:0000256" key="1">
    <source>
        <dbReference type="SAM" id="Coils"/>
    </source>
</evidence>
<feature type="compositionally biased region" description="Low complexity" evidence="2">
    <location>
        <begin position="15"/>
        <end position="25"/>
    </location>
</feature>
<gene>
    <name evidence="4" type="ORF">GUJ93_ZPchr0007g5252</name>
</gene>
<keyword evidence="3" id="KW-1133">Transmembrane helix</keyword>
<dbReference type="AlphaFoldDB" id="A0A8J5TC95"/>
<feature type="compositionally biased region" description="Basic and acidic residues" evidence="2">
    <location>
        <begin position="214"/>
        <end position="243"/>
    </location>
</feature>